<dbReference type="KEGG" id="mrr:Moror_11696"/>
<comment type="caution">
    <text evidence="1">The sequence shown here is derived from an EMBL/GenBank/DDBJ whole genome shotgun (WGS) entry which is preliminary data.</text>
</comment>
<keyword evidence="1" id="KW-0378">Hydrolase</keyword>
<accession>V2X0M1</accession>
<dbReference type="InterPro" id="IPR008928">
    <property type="entry name" value="6-hairpin_glycosidase_sf"/>
</dbReference>
<proteinExistence type="predicted"/>
<protein>
    <submittedName>
        <fullName evidence="1">Glycoside hydrolase family 78 protein</fullName>
    </submittedName>
</protein>
<sequence>MSVCFAMWYSGAYTVQTNTVPLDTGRRVPFVSAGSRAIDAILGVAGPIIVDGTCPVVHLLGCLLTWDSYSSNAVWPGDMGVAVSTSFISTNDLLPVKNALLTMFSTIGSDGALPKSGPPLSQKGSNMYYGWALIGSCNYYLDTANPPFLQDTWTGYTHWARLGGGGINAEGNAILYKVLTTASSLTSYLAEEMNDLNALTLSEACRFVVIVTLRSSTTLAPQDANSFAVLYNLTAEESWKERISEGLTKNSGEIGPEAPELPDTISPFIGSFEPISKPKCKSPGSFTSNLGVHAIYQYLGTEYAFGRCTVNNSLSYRPYRGYNYDPAYTSHAHGWSSGPTSALTNYVLGLRVDEPMRRVWTIHPHLFSNVDKDAAEGGSETPLGWFGVSWSVDEGRMMDVDDTDNPWYLVDGPFLACFRAAKARSRFPLKMDELCA</sequence>
<dbReference type="OrthoDB" id="10036721at2759"/>
<dbReference type="HOGENOM" id="CLU_007933_3_1_1"/>
<keyword evidence="2" id="KW-1185">Reference proteome</keyword>
<dbReference type="EMBL" id="AWSO01000790">
    <property type="protein sequence ID" value="ESK87372.1"/>
    <property type="molecule type" value="Genomic_DNA"/>
</dbReference>
<reference evidence="1 2" key="1">
    <citation type="journal article" date="2014" name="BMC Genomics">
        <title>Genome and secretome analysis of the hemibiotrophic fungal pathogen, Moniliophthora roreri, which causes frosty pod rot disease of cacao: mechanisms of the biotrophic and necrotrophic phases.</title>
        <authorList>
            <person name="Meinhardt L.W."/>
            <person name="Costa G.G.L."/>
            <person name="Thomazella D.P.T."/>
            <person name="Teixeira P.J.P.L."/>
            <person name="Carazzolle M.F."/>
            <person name="Schuster S.C."/>
            <person name="Carlson J.E."/>
            <person name="Guiltinan M.J."/>
            <person name="Mieczkowski P."/>
            <person name="Farmer A."/>
            <person name="Ramaraj T."/>
            <person name="Crozier J."/>
            <person name="Davis R.E."/>
            <person name="Shao J."/>
            <person name="Melnick R.L."/>
            <person name="Pereira G.A.G."/>
            <person name="Bailey B.A."/>
        </authorList>
    </citation>
    <scope>NUCLEOTIDE SEQUENCE [LARGE SCALE GENOMIC DNA]</scope>
    <source>
        <strain evidence="1 2">MCA 2997</strain>
    </source>
</reference>
<name>V2X0M1_MONRO</name>
<dbReference type="SUPFAM" id="SSF48208">
    <property type="entry name" value="Six-hairpin glycosidases"/>
    <property type="match status" value="1"/>
</dbReference>
<organism evidence="1 2">
    <name type="scientific">Moniliophthora roreri (strain MCA 2997)</name>
    <name type="common">Cocoa frosty pod rot fungus</name>
    <name type="synonym">Crinipellis roreri</name>
    <dbReference type="NCBI Taxonomy" id="1381753"/>
    <lineage>
        <taxon>Eukaryota</taxon>
        <taxon>Fungi</taxon>
        <taxon>Dikarya</taxon>
        <taxon>Basidiomycota</taxon>
        <taxon>Agaricomycotina</taxon>
        <taxon>Agaricomycetes</taxon>
        <taxon>Agaricomycetidae</taxon>
        <taxon>Agaricales</taxon>
        <taxon>Marasmiineae</taxon>
        <taxon>Marasmiaceae</taxon>
        <taxon>Moniliophthora</taxon>
    </lineage>
</organism>
<dbReference type="Gene3D" id="2.60.420.10">
    <property type="entry name" value="Maltose phosphorylase, domain 3"/>
    <property type="match status" value="1"/>
</dbReference>
<dbReference type="Gene3D" id="1.50.10.10">
    <property type="match status" value="1"/>
</dbReference>
<dbReference type="Proteomes" id="UP000017559">
    <property type="component" value="Unassembled WGS sequence"/>
</dbReference>
<dbReference type="InterPro" id="IPR012341">
    <property type="entry name" value="6hp_glycosidase-like_sf"/>
</dbReference>
<gene>
    <name evidence="1" type="ORF">Moror_11696</name>
</gene>
<dbReference type="GO" id="GO:0016787">
    <property type="term" value="F:hydrolase activity"/>
    <property type="evidence" value="ECO:0007669"/>
    <property type="project" value="UniProtKB-KW"/>
</dbReference>
<evidence type="ECO:0000313" key="2">
    <source>
        <dbReference type="Proteomes" id="UP000017559"/>
    </source>
</evidence>
<dbReference type="AlphaFoldDB" id="V2X0M1"/>
<evidence type="ECO:0000313" key="1">
    <source>
        <dbReference type="EMBL" id="ESK87372.1"/>
    </source>
</evidence>
<dbReference type="PANTHER" id="PTHR34987">
    <property type="entry name" value="C, PUTATIVE (AFU_ORTHOLOGUE AFUA_3G02880)-RELATED"/>
    <property type="match status" value="1"/>
</dbReference>
<dbReference type="GO" id="GO:0005975">
    <property type="term" value="P:carbohydrate metabolic process"/>
    <property type="evidence" value="ECO:0007669"/>
    <property type="project" value="InterPro"/>
</dbReference>
<dbReference type="PANTHER" id="PTHR34987:SF6">
    <property type="entry name" value="ALPHA-L-RHAMNOSIDASE SIX-HAIRPIN GLYCOSIDASE DOMAIN-CONTAINING PROTEIN"/>
    <property type="match status" value="1"/>
</dbReference>